<gene>
    <name evidence="4" type="ORF">GCK72_017400</name>
</gene>
<evidence type="ECO:0000313" key="4">
    <source>
        <dbReference type="EMBL" id="KAF1750849.1"/>
    </source>
</evidence>
<feature type="compositionally biased region" description="Basic residues" evidence="1">
    <location>
        <begin position="231"/>
        <end position="248"/>
    </location>
</feature>
<keyword evidence="2" id="KW-1133">Transmembrane helix</keyword>
<feature type="compositionally biased region" description="Basic and acidic residues" evidence="1">
    <location>
        <begin position="249"/>
        <end position="259"/>
    </location>
</feature>
<evidence type="ECO:0000259" key="3">
    <source>
        <dbReference type="Pfam" id="PF01030"/>
    </source>
</evidence>
<comment type="caution">
    <text evidence="4">The sequence shown here is derived from an EMBL/GenBank/DDBJ whole genome shotgun (WGS) entry which is preliminary data.</text>
</comment>
<keyword evidence="2" id="KW-0472">Membrane</keyword>
<organism evidence="4 5">
    <name type="scientific">Caenorhabditis remanei</name>
    <name type="common">Caenorhabditis vulgaris</name>
    <dbReference type="NCBI Taxonomy" id="31234"/>
    <lineage>
        <taxon>Eukaryota</taxon>
        <taxon>Metazoa</taxon>
        <taxon>Ecdysozoa</taxon>
        <taxon>Nematoda</taxon>
        <taxon>Chromadorea</taxon>
        <taxon>Rhabditida</taxon>
        <taxon>Rhabditina</taxon>
        <taxon>Rhabditomorpha</taxon>
        <taxon>Rhabditoidea</taxon>
        <taxon>Rhabditidae</taxon>
        <taxon>Peloderinae</taxon>
        <taxon>Caenorhabditis</taxon>
    </lineage>
</organism>
<dbReference type="EMBL" id="WUAV01000005">
    <property type="protein sequence ID" value="KAF1750849.1"/>
    <property type="molecule type" value="Genomic_DNA"/>
</dbReference>
<accession>A0A6A5G8K3</accession>
<dbReference type="Proteomes" id="UP000483820">
    <property type="component" value="Chromosome V"/>
</dbReference>
<evidence type="ECO:0000313" key="5">
    <source>
        <dbReference type="Proteomes" id="UP000483820"/>
    </source>
</evidence>
<dbReference type="GeneID" id="9819336"/>
<keyword evidence="2" id="KW-0812">Transmembrane</keyword>
<sequence length="259" mass="29546">MKRDDNVVIMLSSTTRNKRLEIRMPSVEKRCIGGDASGIEEECVVIEKTKLSFHGELEDCKCALLAINRISEIGIPVDSIRQKLQNVRHIESGVEVVGTNLAVFDLLDHVEEIRNPDGYALEFRNNKNLNRIRMNELRVLDGKQEDVLFENDHFIEEIHGNSDSFSDFLHLESIARASHKNEECSPEFVKIITSEASEYGWDLYALIVSCAVLAVIVTVQTFYLLKGKGKNRKNKMRSKGRKKHKKARGNSERSEKDEE</sequence>
<feature type="domain" description="Receptor L-domain" evidence="3">
    <location>
        <begin position="75"/>
        <end position="151"/>
    </location>
</feature>
<proteinExistence type="predicted"/>
<dbReference type="KEGG" id="crq:GCK72_017400"/>
<protein>
    <recommendedName>
        <fullName evidence="3">Receptor L-domain domain-containing protein</fullName>
    </recommendedName>
</protein>
<dbReference type="InterPro" id="IPR000494">
    <property type="entry name" value="Rcpt_L-dom"/>
</dbReference>
<feature type="region of interest" description="Disordered" evidence="1">
    <location>
        <begin position="231"/>
        <end position="259"/>
    </location>
</feature>
<dbReference type="RefSeq" id="XP_003102375.2">
    <property type="nucleotide sequence ID" value="XM_003102327.2"/>
</dbReference>
<dbReference type="Pfam" id="PF01030">
    <property type="entry name" value="Recep_L_domain"/>
    <property type="match status" value="1"/>
</dbReference>
<evidence type="ECO:0000256" key="1">
    <source>
        <dbReference type="SAM" id="MobiDB-lite"/>
    </source>
</evidence>
<dbReference type="CTD" id="9819336"/>
<reference evidence="4 5" key="1">
    <citation type="submission" date="2019-12" db="EMBL/GenBank/DDBJ databases">
        <title>Chromosome-level assembly of the Caenorhabditis remanei genome.</title>
        <authorList>
            <person name="Teterina A.A."/>
            <person name="Willis J.H."/>
            <person name="Phillips P.C."/>
        </authorList>
    </citation>
    <scope>NUCLEOTIDE SEQUENCE [LARGE SCALE GENOMIC DNA]</scope>
    <source>
        <strain evidence="4 5">PX506</strain>
        <tissue evidence="4">Whole organism</tissue>
    </source>
</reference>
<dbReference type="AlphaFoldDB" id="A0A6A5G8K3"/>
<name>A0A6A5G8K3_CAERE</name>
<dbReference type="SUPFAM" id="SSF52058">
    <property type="entry name" value="L domain-like"/>
    <property type="match status" value="1"/>
</dbReference>
<evidence type="ECO:0000256" key="2">
    <source>
        <dbReference type="SAM" id="Phobius"/>
    </source>
</evidence>
<feature type="transmembrane region" description="Helical" evidence="2">
    <location>
        <begin position="203"/>
        <end position="225"/>
    </location>
</feature>